<dbReference type="Gene3D" id="3.10.20.90">
    <property type="entry name" value="Phosphatidylinositol 3-kinase Catalytic Subunit, Chain A, domain 1"/>
    <property type="match status" value="1"/>
</dbReference>
<feature type="transmembrane region" description="Helical" evidence="2">
    <location>
        <begin position="222"/>
        <end position="243"/>
    </location>
</feature>
<accession>A0AAJ6W067</accession>
<keyword evidence="2" id="KW-0472">Membrane</keyword>
<dbReference type="GeneID" id="100897212"/>
<evidence type="ECO:0000256" key="2">
    <source>
        <dbReference type="SAM" id="Phobius"/>
    </source>
</evidence>
<organism evidence="3 4">
    <name type="scientific">Galendromus occidentalis</name>
    <name type="common">western predatory mite</name>
    <dbReference type="NCBI Taxonomy" id="34638"/>
    <lineage>
        <taxon>Eukaryota</taxon>
        <taxon>Metazoa</taxon>
        <taxon>Ecdysozoa</taxon>
        <taxon>Arthropoda</taxon>
        <taxon>Chelicerata</taxon>
        <taxon>Arachnida</taxon>
        <taxon>Acari</taxon>
        <taxon>Parasitiformes</taxon>
        <taxon>Mesostigmata</taxon>
        <taxon>Gamasina</taxon>
        <taxon>Phytoseioidea</taxon>
        <taxon>Phytoseiidae</taxon>
        <taxon>Typhlodrominae</taxon>
        <taxon>Galendromus</taxon>
    </lineage>
</organism>
<dbReference type="SUPFAM" id="SSF54236">
    <property type="entry name" value="Ubiquitin-like"/>
    <property type="match status" value="1"/>
</dbReference>
<dbReference type="RefSeq" id="XP_003747135.1">
    <property type="nucleotide sequence ID" value="XM_003747087.2"/>
</dbReference>
<evidence type="ECO:0000256" key="1">
    <source>
        <dbReference type="SAM" id="MobiDB-lite"/>
    </source>
</evidence>
<dbReference type="AlphaFoldDB" id="A0AAJ6W067"/>
<name>A0AAJ6W067_9ACAR</name>
<feature type="compositionally biased region" description="Acidic residues" evidence="1">
    <location>
        <begin position="84"/>
        <end position="96"/>
    </location>
</feature>
<protein>
    <submittedName>
        <fullName evidence="4">Transmembrane and ubiquitin-like domain-containing protein 1</fullName>
    </submittedName>
</protein>
<feature type="region of interest" description="Disordered" evidence="1">
    <location>
        <begin position="47"/>
        <end position="96"/>
    </location>
</feature>
<dbReference type="PANTHER" id="PTHR14557:SF5">
    <property type="entry name" value="UBIQUITIN-LIKE DOMAIN-CONTAINING PROTEIN"/>
    <property type="match status" value="1"/>
</dbReference>
<evidence type="ECO:0000313" key="3">
    <source>
        <dbReference type="Proteomes" id="UP000694867"/>
    </source>
</evidence>
<gene>
    <name evidence="4" type="primary">LOC100897212</name>
</gene>
<dbReference type="PANTHER" id="PTHR14557">
    <property type="entry name" value="PROTEIN C7ORF21"/>
    <property type="match status" value="1"/>
</dbReference>
<feature type="transmembrane region" description="Helical" evidence="2">
    <location>
        <begin position="197"/>
        <end position="216"/>
    </location>
</feature>
<keyword evidence="2" id="KW-0812">Transmembrane</keyword>
<evidence type="ECO:0000313" key="4">
    <source>
        <dbReference type="RefSeq" id="XP_003747135.1"/>
    </source>
</evidence>
<dbReference type="KEGG" id="goe:100897212"/>
<dbReference type="InterPro" id="IPR040352">
    <property type="entry name" value="TMUB1/2"/>
</dbReference>
<proteinExistence type="predicted"/>
<reference evidence="4" key="1">
    <citation type="submission" date="2025-08" db="UniProtKB">
        <authorList>
            <consortium name="RefSeq"/>
        </authorList>
    </citation>
    <scope>IDENTIFICATION</scope>
</reference>
<keyword evidence="2" id="KW-1133">Transmembrane helix</keyword>
<feature type="compositionally biased region" description="Low complexity" evidence="1">
    <location>
        <begin position="47"/>
        <end position="63"/>
    </location>
</feature>
<dbReference type="Proteomes" id="UP000694867">
    <property type="component" value="Unplaced"/>
</dbReference>
<keyword evidence="3" id="KW-1185">Reference proteome</keyword>
<dbReference type="GO" id="GO:0036503">
    <property type="term" value="P:ERAD pathway"/>
    <property type="evidence" value="ECO:0007669"/>
    <property type="project" value="InterPro"/>
</dbReference>
<dbReference type="InterPro" id="IPR029071">
    <property type="entry name" value="Ubiquitin-like_domsf"/>
</dbReference>
<sequence length="259" mass="28505">MWAPSSEPVIEGFGDEVVLVLGATFGYVIFTCYQLYRSMSPEIVEDASQSQSTATDSSTTTTVPSPPTIHDQAQPEADKREAEPAPEPEESPEDTCEVPIRLKYLDDVTTTVNCTLSTKIGIFKNRFFSQAFQQGKMVRLICYGKLLSNDQQSLRQSGISAENNIIHVQVSTPPAASPDPTTRETTPAPVSRFEANVASLAYLILGGMLALFWYAHFQYRELFTTSATTALIGISGLFCVFVFSPAPPVYFMNLAERDF</sequence>